<feature type="chain" id="PRO_5037011911" evidence="1">
    <location>
        <begin position="36"/>
        <end position="316"/>
    </location>
</feature>
<organism evidence="3 4">
    <name type="scientific">Faecalispora sporosphaeroides</name>
    <dbReference type="NCBI Taxonomy" id="1549"/>
    <lineage>
        <taxon>Bacteria</taxon>
        <taxon>Bacillati</taxon>
        <taxon>Bacillota</taxon>
        <taxon>Clostridia</taxon>
        <taxon>Eubacteriales</taxon>
        <taxon>Oscillospiraceae</taxon>
        <taxon>Faecalispora</taxon>
    </lineage>
</organism>
<dbReference type="Proteomes" id="UP000754750">
    <property type="component" value="Unassembled WGS sequence"/>
</dbReference>
<evidence type="ECO:0000313" key="3">
    <source>
        <dbReference type="EMBL" id="MBE6832405.1"/>
    </source>
</evidence>
<evidence type="ECO:0000259" key="2">
    <source>
        <dbReference type="Pfam" id="PF09992"/>
    </source>
</evidence>
<dbReference type="PANTHER" id="PTHR40446:SF2">
    <property type="entry name" value="N-ACETYLGLUCOSAMINE-1-PHOSPHODIESTER ALPHA-N-ACETYLGLUCOSAMINIDASE"/>
    <property type="match status" value="1"/>
</dbReference>
<sequence>MKQPKSAKSKSTKRKIVSAAAVLLAAVQMSATASAAVPVFGQLSLTNLVATSLMSDYSRTVAPGLVETRFTYTNLNCKINECFMLEYDPSAGQIGITVGTPGDTTYAGGYHAATVRAQAAAAMARGKPVVAAINGDMFNMTTNQPWGVVVKDGVELQGAVSSRAYRWNFFGIKKDGTPVIASNADYPQMKSELQNAIGLYDTLLVKDGNVVAQKDADQRTFSPRLGVGLRADGTVFFIMVDGRQSQYSTGATLKEFAQLMKDMGAVQAGNLDAGGSATLLSRNYSSSTLLLRNKPSDGRERPVPNSLLFVTKSRSM</sequence>
<feature type="signal peptide" evidence="1">
    <location>
        <begin position="1"/>
        <end position="35"/>
    </location>
</feature>
<dbReference type="Pfam" id="PF09992">
    <property type="entry name" value="NAGPA"/>
    <property type="match status" value="1"/>
</dbReference>
<reference evidence="3" key="1">
    <citation type="submission" date="2019-04" db="EMBL/GenBank/DDBJ databases">
        <title>Evolution of Biomass-Degrading Anaerobic Consortia Revealed by Metagenomics.</title>
        <authorList>
            <person name="Peng X."/>
        </authorList>
    </citation>
    <scope>NUCLEOTIDE SEQUENCE</scope>
    <source>
        <strain evidence="3">SIG551</strain>
    </source>
</reference>
<gene>
    <name evidence="3" type="ORF">E7512_02270</name>
</gene>
<feature type="domain" description="Phosphodiester glycosidase" evidence="2">
    <location>
        <begin position="129"/>
        <end position="309"/>
    </location>
</feature>
<dbReference type="PANTHER" id="PTHR40446">
    <property type="entry name" value="N-ACETYLGLUCOSAMINE-1-PHOSPHODIESTER ALPHA-N-ACETYLGLUCOSAMINIDASE"/>
    <property type="match status" value="1"/>
</dbReference>
<comment type="caution">
    <text evidence="3">The sequence shown here is derived from an EMBL/GenBank/DDBJ whole genome shotgun (WGS) entry which is preliminary data.</text>
</comment>
<name>A0A928KUW6_9FIRM</name>
<keyword evidence="3" id="KW-0326">Glycosidase</keyword>
<proteinExistence type="predicted"/>
<keyword evidence="1" id="KW-0732">Signal</keyword>
<evidence type="ECO:0000313" key="4">
    <source>
        <dbReference type="Proteomes" id="UP000754750"/>
    </source>
</evidence>
<dbReference type="AlphaFoldDB" id="A0A928KUW6"/>
<protein>
    <submittedName>
        <fullName evidence="3">Phosphodiester glycosidase family protein</fullName>
    </submittedName>
</protein>
<evidence type="ECO:0000256" key="1">
    <source>
        <dbReference type="SAM" id="SignalP"/>
    </source>
</evidence>
<keyword evidence="3" id="KW-0378">Hydrolase</keyword>
<dbReference type="RefSeq" id="WP_326839869.1">
    <property type="nucleotide sequence ID" value="NZ_SVNY01000001.1"/>
</dbReference>
<dbReference type="GO" id="GO:0016798">
    <property type="term" value="F:hydrolase activity, acting on glycosyl bonds"/>
    <property type="evidence" value="ECO:0007669"/>
    <property type="project" value="UniProtKB-KW"/>
</dbReference>
<dbReference type="EMBL" id="SVNY01000001">
    <property type="protein sequence ID" value="MBE6832405.1"/>
    <property type="molecule type" value="Genomic_DNA"/>
</dbReference>
<accession>A0A928KUW6</accession>
<dbReference type="InterPro" id="IPR018711">
    <property type="entry name" value="NAGPA"/>
</dbReference>